<comment type="caution">
    <text evidence="2">The sequence shown here is derived from an EMBL/GenBank/DDBJ whole genome shotgun (WGS) entry which is preliminary data.</text>
</comment>
<feature type="region of interest" description="Disordered" evidence="1">
    <location>
        <begin position="1"/>
        <end position="93"/>
    </location>
</feature>
<protein>
    <submittedName>
        <fullName evidence="2">Uncharacterized protein</fullName>
    </submittedName>
</protein>
<evidence type="ECO:0000256" key="1">
    <source>
        <dbReference type="SAM" id="MobiDB-lite"/>
    </source>
</evidence>
<proteinExistence type="predicted"/>
<organism evidence="2 3">
    <name type="scientific">Amphibalanus amphitrite</name>
    <name type="common">Striped barnacle</name>
    <name type="synonym">Balanus amphitrite</name>
    <dbReference type="NCBI Taxonomy" id="1232801"/>
    <lineage>
        <taxon>Eukaryota</taxon>
        <taxon>Metazoa</taxon>
        <taxon>Ecdysozoa</taxon>
        <taxon>Arthropoda</taxon>
        <taxon>Crustacea</taxon>
        <taxon>Multicrustacea</taxon>
        <taxon>Cirripedia</taxon>
        <taxon>Thoracica</taxon>
        <taxon>Thoracicalcarea</taxon>
        <taxon>Balanomorpha</taxon>
        <taxon>Balanoidea</taxon>
        <taxon>Balanidae</taxon>
        <taxon>Amphibalaninae</taxon>
        <taxon>Amphibalanus</taxon>
    </lineage>
</organism>
<evidence type="ECO:0000313" key="3">
    <source>
        <dbReference type="Proteomes" id="UP000440578"/>
    </source>
</evidence>
<reference evidence="2 3" key="1">
    <citation type="submission" date="2019-07" db="EMBL/GenBank/DDBJ databases">
        <title>Draft genome assembly of a fouling barnacle, Amphibalanus amphitrite (Darwin, 1854): The first reference genome for Thecostraca.</title>
        <authorList>
            <person name="Kim W."/>
        </authorList>
    </citation>
    <scope>NUCLEOTIDE SEQUENCE [LARGE SCALE GENOMIC DNA]</scope>
    <source>
        <strain evidence="2">SNU_AA5</strain>
        <tissue evidence="2">Soma without cirri and trophi</tissue>
    </source>
</reference>
<dbReference type="Proteomes" id="UP000440578">
    <property type="component" value="Unassembled WGS sequence"/>
</dbReference>
<gene>
    <name evidence="2" type="ORF">FJT64_025508</name>
</gene>
<name>A0A6A4W8M2_AMPAM</name>
<keyword evidence="3" id="KW-1185">Reference proteome</keyword>
<dbReference type="EMBL" id="VIIS01001067">
    <property type="protein sequence ID" value="KAF0302373.1"/>
    <property type="molecule type" value="Genomic_DNA"/>
</dbReference>
<evidence type="ECO:0000313" key="2">
    <source>
        <dbReference type="EMBL" id="KAF0302373.1"/>
    </source>
</evidence>
<dbReference type="AlphaFoldDB" id="A0A6A4W8M2"/>
<dbReference type="OrthoDB" id="6628944at2759"/>
<accession>A0A6A4W8M2</accession>
<sequence length="334" mass="37993">MRLGKVTWTPILEPADPPSMFVRQDGSSARRVRPTARLQEAHPDLFDDLPPKMLSFPALRRSRGRPPKGRRGRPYDRDRRPRSPPPDLSDPEVRARLVQQALDEYDWRHSRALETDSERAADAGGGAVSSGAVVRTAWRTVTWAASEKTEREPPLAERLPPDMSQRFREVLAAQREVQSLAKELDATPVPAVYTDDTENPSRGRAAELVKWRRKAAEATRAFNDKLGDMFTPAQLRVIRNRSLRRTHMWDTIDIKRAIELRGLCTRRAYNFVKEELRVPLPGLAVLRSSSQRDPVTAQMYAQMVESHRLKHMTKAYAGVAYEDRHSDARSAATF</sequence>
<feature type="compositionally biased region" description="Basic residues" evidence="1">
    <location>
        <begin position="60"/>
        <end position="72"/>
    </location>
</feature>